<dbReference type="AlphaFoldDB" id="A0A2Z7B6E7"/>
<protein>
    <submittedName>
        <fullName evidence="2">Tudor domain-containing protein 3</fullName>
    </submittedName>
</protein>
<name>A0A2Z7B6E7_9LAMI</name>
<dbReference type="Proteomes" id="UP000250235">
    <property type="component" value="Unassembled WGS sequence"/>
</dbReference>
<gene>
    <name evidence="2" type="ORF">F511_12675</name>
</gene>
<organism evidence="2 3">
    <name type="scientific">Dorcoceras hygrometricum</name>
    <dbReference type="NCBI Taxonomy" id="472368"/>
    <lineage>
        <taxon>Eukaryota</taxon>
        <taxon>Viridiplantae</taxon>
        <taxon>Streptophyta</taxon>
        <taxon>Embryophyta</taxon>
        <taxon>Tracheophyta</taxon>
        <taxon>Spermatophyta</taxon>
        <taxon>Magnoliopsida</taxon>
        <taxon>eudicotyledons</taxon>
        <taxon>Gunneridae</taxon>
        <taxon>Pentapetalae</taxon>
        <taxon>asterids</taxon>
        <taxon>lamiids</taxon>
        <taxon>Lamiales</taxon>
        <taxon>Gesneriaceae</taxon>
        <taxon>Didymocarpoideae</taxon>
        <taxon>Trichosporeae</taxon>
        <taxon>Loxocarpinae</taxon>
        <taxon>Dorcoceras</taxon>
    </lineage>
</organism>
<feature type="region of interest" description="Disordered" evidence="1">
    <location>
        <begin position="1"/>
        <end position="38"/>
    </location>
</feature>
<reference evidence="2 3" key="1">
    <citation type="journal article" date="2015" name="Proc. Natl. Acad. Sci. U.S.A.">
        <title>The resurrection genome of Boea hygrometrica: A blueprint for survival of dehydration.</title>
        <authorList>
            <person name="Xiao L."/>
            <person name="Yang G."/>
            <person name="Zhang L."/>
            <person name="Yang X."/>
            <person name="Zhao S."/>
            <person name="Ji Z."/>
            <person name="Zhou Q."/>
            <person name="Hu M."/>
            <person name="Wang Y."/>
            <person name="Chen M."/>
            <person name="Xu Y."/>
            <person name="Jin H."/>
            <person name="Xiao X."/>
            <person name="Hu G."/>
            <person name="Bao F."/>
            <person name="Hu Y."/>
            <person name="Wan P."/>
            <person name="Li L."/>
            <person name="Deng X."/>
            <person name="Kuang T."/>
            <person name="Xiang C."/>
            <person name="Zhu J.K."/>
            <person name="Oliver M.J."/>
            <person name="He Y."/>
        </authorList>
    </citation>
    <scope>NUCLEOTIDE SEQUENCE [LARGE SCALE GENOMIC DNA]</scope>
    <source>
        <strain evidence="3">cv. XS01</strain>
    </source>
</reference>
<sequence length="199" mass="21863">MPPRRRGRGGGQFQEESEGQNEEEAQRSVPRRGHGRQIDLEIDELAARVDDMELVMGRGGSSRGRSFPAQQQRLGESQFRLFQQPDPSRFGQSSHPQFSGPQFAQVNAMTRDQAEGTPDLCRDTLATVHRTLSSPIADGRQLRLKSLVAVPYACCLSLPGCCYRRAGNSRTSYPCCVLATVSGVGSSHISCVGQQQVER</sequence>
<evidence type="ECO:0000256" key="1">
    <source>
        <dbReference type="SAM" id="MobiDB-lite"/>
    </source>
</evidence>
<evidence type="ECO:0000313" key="2">
    <source>
        <dbReference type="EMBL" id="KZV27137.1"/>
    </source>
</evidence>
<evidence type="ECO:0000313" key="3">
    <source>
        <dbReference type="Proteomes" id="UP000250235"/>
    </source>
</evidence>
<accession>A0A2Z7B6E7</accession>
<keyword evidence="3" id="KW-1185">Reference proteome</keyword>
<proteinExistence type="predicted"/>
<dbReference type="EMBL" id="KV010663">
    <property type="protein sequence ID" value="KZV27137.1"/>
    <property type="molecule type" value="Genomic_DNA"/>
</dbReference>